<keyword evidence="8" id="KW-1185">Reference proteome</keyword>
<feature type="region of interest" description="Disordered" evidence="4">
    <location>
        <begin position="1448"/>
        <end position="1487"/>
    </location>
</feature>
<sequence>MALDGSGGSRGPLTEDQQANNIASHSPNLSSTNGLEITPMTSPGRDSSNQEVDVGDMSLPAEQRRHLLELESSFKIDLDLRTTLEEGSSTISGRIGDMGPPPLPPAAVPRRGLQRTPSSVSNHRKLRSGAATPTTIAGSREDLRGKKILADAEETTSPFADSGAFSPSQTPIPTSETDGEPNLSSSPTLAAQARNNNRSSTNLAAAFAPGSSHEPSPEEIGLAIDRRPSTVSTRGEGTYGSLGSEGATSAARPTNSVRGRGLSSNSSSNLAGGSTSGTHRRRPKFLRSRQSSQRSSVSSIGDTGMEAGDDGASAITTVEGGGVLSRSASLGSIASGITGIAGAGSIRGAEGLFANMPTAAERALARLDEEEKNSMRGSVAESNEGNGPNDDAIAEPTTPKFQNAPPPPTDTAITAQVKSVHVPATVAREYRAGHLAPMQTPGSPSKRGGPGTTPAPGQGKNMTLKEQSTIIDRLQKENFDLKIKVFYLNDKLEKQSDEGVKEMMKENVDMKVKLAEGMRERKSLKRRIKELEKKIQEMGGEKEGKEDGEDNITELWELKERVERYEVEIEELSRREKEREARVREEISRKGAASGERAEEVGMLREFLETETARREKVDMENRRLREEIWRMKNESSGQPHLSSHHSISARHSSTRSLSERDRDESRERGLMNQLRVENDELRREVGAQTSMLTSRNREKDRLYQEIEDLKLHLRNGSGTSLGVVAEHDQHPQHQNRAASVISDRILDRSVSRAGGTASVAGTHVSVLSESEREDFENANGQLRDRISELRLKNQELQIQIENCYREIDQRTEEMERVAVEYEEELQLAHAEVQEMQAERNDALRMREEIEMDFDQLKEEAEEEIQKLEEELDIRLGDVEKLEEDVRCKEEDFKGLQQEMRNVSDIVVRLEDVHEEHAGEVRRLEEKLESLQRTLRENEQEMSILEGSLREANEKIERMTVQSESAKGEIAFLREEQDADKIKIGELEMVIKGLEKTVEEERERVADTRERLESERKDREKMGDKRHQEWERKVNEKSQEVMNAKDEVRRLRSKVSNREEEAKQWRERLEELERALREALGDLSGTRTGLFKVFPAFEAKMEVFNRMQSIVNLQSELESTLEELDYTKNELAEKDRVLKDRENLLEGMALESRKLTELLDKERAGRKSDRAALETLKTTHHQTRHTITQHQTQYTELEKTRNKESKSIHQLEQQYREQLAERNNLLTQIWLRLSALCGPDWTHRNSLVSTNTNNAGGKQSMEAAVVGALPGFQKNMLLAVKTIESIVAGFKTRCKGVERDLWREYQVVENALESRTRRLERLESLVRGGIGEQNGMRTEVAKLRTENRLLRAELNVVKNEASSTTTTTTTTAVSSSQQAPPILHRSKTSSTVPQQPLKEKETSAPTSTAITRTSSAASAPQPTDPQDVSEKRWILRLRELEKRLKAEREARLLDRSAAKKKVEEARGASAEYKAELERERAVSGSKR</sequence>
<evidence type="ECO:0000259" key="6">
    <source>
        <dbReference type="Pfam" id="PF12808"/>
    </source>
</evidence>
<feature type="compositionally biased region" description="Low complexity" evidence="4">
    <location>
        <begin position="288"/>
        <end position="299"/>
    </location>
</feature>
<dbReference type="PANTHER" id="PTHR23159">
    <property type="entry name" value="CENTROSOMAL PROTEIN 2"/>
    <property type="match status" value="1"/>
</dbReference>
<feature type="region of interest" description="Disordered" evidence="4">
    <location>
        <begin position="156"/>
        <end position="188"/>
    </location>
</feature>
<feature type="region of interest" description="Disordered" evidence="4">
    <location>
        <begin position="634"/>
        <end position="674"/>
    </location>
</feature>
<evidence type="ECO:0000259" key="5">
    <source>
        <dbReference type="Pfam" id="PF07989"/>
    </source>
</evidence>
<evidence type="ECO:0000256" key="3">
    <source>
        <dbReference type="SAM" id="Coils"/>
    </source>
</evidence>
<proteinExistence type="predicted"/>
<feature type="compositionally biased region" description="Basic residues" evidence="4">
    <location>
        <begin position="278"/>
        <end position="287"/>
    </location>
</feature>
<evidence type="ECO:0000313" key="8">
    <source>
        <dbReference type="Proteomes" id="UP001412239"/>
    </source>
</evidence>
<feature type="region of interest" description="Disordered" evidence="4">
    <location>
        <begin position="89"/>
        <end position="143"/>
    </location>
</feature>
<dbReference type="Pfam" id="PF07989">
    <property type="entry name" value="Cnn_1N"/>
    <property type="match status" value="1"/>
</dbReference>
<feature type="domain" description="Mto1-like Mto2p-binding" evidence="6">
    <location>
        <begin position="1432"/>
        <end position="1481"/>
    </location>
</feature>
<dbReference type="GO" id="GO:0005737">
    <property type="term" value="C:cytoplasm"/>
    <property type="evidence" value="ECO:0007669"/>
    <property type="project" value="UniProtKB-SubCell"/>
</dbReference>
<evidence type="ECO:0000256" key="2">
    <source>
        <dbReference type="ARBA" id="ARBA00022490"/>
    </source>
</evidence>
<dbReference type="InterPro" id="IPR024545">
    <property type="entry name" value="Mto1-like_Mto2p-bd"/>
</dbReference>
<reference evidence="7" key="1">
    <citation type="submission" date="2015-10" db="EMBL/GenBank/DDBJ databases">
        <authorList>
            <person name="Regsiter A."/>
            <person name="william w."/>
        </authorList>
    </citation>
    <scope>NUCLEOTIDE SEQUENCE</scope>
    <source>
        <strain evidence="7">Montdore</strain>
    </source>
</reference>
<feature type="region of interest" description="Disordered" evidence="4">
    <location>
        <begin position="1008"/>
        <end position="1037"/>
    </location>
</feature>
<feature type="compositionally biased region" description="Basic and acidic residues" evidence="4">
    <location>
        <begin position="1448"/>
        <end position="1481"/>
    </location>
</feature>
<feature type="region of interest" description="Disordered" evidence="4">
    <location>
        <begin position="1359"/>
        <end position="1430"/>
    </location>
</feature>
<dbReference type="PANTHER" id="PTHR23159:SF31">
    <property type="entry name" value="CENTROSOME-ASSOCIATED PROTEIN CEP250 ISOFORM X1"/>
    <property type="match status" value="1"/>
</dbReference>
<comment type="subcellular location">
    <subcellularLocation>
        <location evidence="1">Cytoplasm</location>
    </subcellularLocation>
</comment>
<feature type="region of interest" description="Disordered" evidence="4">
    <location>
        <begin position="370"/>
        <end position="411"/>
    </location>
</feature>
<feature type="compositionally biased region" description="Gly residues" evidence="4">
    <location>
        <begin position="1"/>
        <end position="10"/>
    </location>
</feature>
<evidence type="ECO:0000313" key="7">
    <source>
        <dbReference type="EMBL" id="CUS12296.1"/>
    </source>
</evidence>
<organism evidence="7 8">
    <name type="scientific">Tuber aestivum</name>
    <name type="common">summer truffle</name>
    <dbReference type="NCBI Taxonomy" id="59557"/>
    <lineage>
        <taxon>Eukaryota</taxon>
        <taxon>Fungi</taxon>
        <taxon>Dikarya</taxon>
        <taxon>Ascomycota</taxon>
        <taxon>Pezizomycotina</taxon>
        <taxon>Pezizomycetes</taxon>
        <taxon>Pezizales</taxon>
        <taxon>Tuberaceae</taxon>
        <taxon>Tuber</taxon>
    </lineage>
</organism>
<feature type="compositionally biased region" description="Low complexity" evidence="4">
    <location>
        <begin position="1403"/>
        <end position="1419"/>
    </location>
</feature>
<keyword evidence="2" id="KW-0963">Cytoplasm</keyword>
<dbReference type="Pfam" id="PF12808">
    <property type="entry name" value="Mto2_bdg"/>
    <property type="match status" value="1"/>
</dbReference>
<accession>A0A292PXL0</accession>
<evidence type="ECO:0000256" key="4">
    <source>
        <dbReference type="SAM" id="MobiDB-lite"/>
    </source>
</evidence>
<feature type="compositionally biased region" description="Low complexity" evidence="4">
    <location>
        <begin position="1361"/>
        <end position="1376"/>
    </location>
</feature>
<feature type="region of interest" description="Disordered" evidence="4">
    <location>
        <begin position="206"/>
        <end position="314"/>
    </location>
</feature>
<dbReference type="InterPro" id="IPR012943">
    <property type="entry name" value="Cnn_1N"/>
</dbReference>
<name>A0A292PXL0_9PEZI</name>
<protein>
    <recommendedName>
        <fullName evidence="9">Centrosomin N-terminal motif 1 domain-containing protein</fullName>
    </recommendedName>
</protein>
<feature type="region of interest" description="Disordered" evidence="4">
    <location>
        <begin position="578"/>
        <end position="598"/>
    </location>
</feature>
<feature type="region of interest" description="Disordered" evidence="4">
    <location>
        <begin position="1"/>
        <end position="53"/>
    </location>
</feature>
<feature type="region of interest" description="Disordered" evidence="4">
    <location>
        <begin position="434"/>
        <end position="463"/>
    </location>
</feature>
<gene>
    <name evidence="7" type="ORF">GSTUAT00003622001</name>
</gene>
<feature type="compositionally biased region" description="Low complexity" evidence="4">
    <location>
        <begin position="641"/>
        <end position="657"/>
    </location>
</feature>
<dbReference type="EMBL" id="LN890996">
    <property type="protein sequence ID" value="CUS12296.1"/>
    <property type="molecule type" value="Genomic_DNA"/>
</dbReference>
<feature type="domain" description="Centrosomin N-terminal motif 1" evidence="5">
    <location>
        <begin position="463"/>
        <end position="535"/>
    </location>
</feature>
<feature type="compositionally biased region" description="Low complexity" evidence="4">
    <location>
        <begin position="258"/>
        <end position="277"/>
    </location>
</feature>
<feature type="compositionally biased region" description="Basic and acidic residues" evidence="4">
    <location>
        <begin position="658"/>
        <end position="670"/>
    </location>
</feature>
<feature type="compositionally biased region" description="Basic and acidic residues" evidence="4">
    <location>
        <begin position="578"/>
        <end position="589"/>
    </location>
</feature>
<feature type="coiled-coil region" evidence="3">
    <location>
        <begin position="1194"/>
        <end position="1228"/>
    </location>
</feature>
<evidence type="ECO:0008006" key="9">
    <source>
        <dbReference type="Google" id="ProtNLM"/>
    </source>
</evidence>
<feature type="compositionally biased region" description="Polar residues" evidence="4">
    <location>
        <begin position="15"/>
        <end position="51"/>
    </location>
</feature>
<evidence type="ECO:0000256" key="1">
    <source>
        <dbReference type="ARBA" id="ARBA00004496"/>
    </source>
</evidence>
<keyword evidence="3" id="KW-0175">Coiled coil</keyword>
<dbReference type="Proteomes" id="UP001412239">
    <property type="component" value="Unassembled WGS sequence"/>
</dbReference>
<dbReference type="GO" id="GO:0005815">
    <property type="term" value="C:microtubule organizing center"/>
    <property type="evidence" value="ECO:0007669"/>
    <property type="project" value="InterPro"/>
</dbReference>
<dbReference type="Gene3D" id="1.20.5.170">
    <property type="match status" value="1"/>
</dbReference>